<feature type="transmembrane region" description="Helical" evidence="1">
    <location>
        <begin position="180"/>
        <end position="203"/>
    </location>
</feature>
<evidence type="ECO:0000256" key="1">
    <source>
        <dbReference type="SAM" id="Phobius"/>
    </source>
</evidence>
<dbReference type="EMBL" id="JACJVR010000145">
    <property type="protein sequence ID" value="MBB6695892.1"/>
    <property type="molecule type" value="Genomic_DNA"/>
</dbReference>
<evidence type="ECO:0000313" key="3">
    <source>
        <dbReference type="Proteomes" id="UP000553776"/>
    </source>
</evidence>
<keyword evidence="3" id="KW-1185">Reference proteome</keyword>
<keyword evidence="1" id="KW-1133">Transmembrane helix</keyword>
<feature type="transmembrane region" description="Helical" evidence="1">
    <location>
        <begin position="103"/>
        <end position="127"/>
    </location>
</feature>
<dbReference type="PANTHER" id="PTHR37305:SF1">
    <property type="entry name" value="MEMBRANE PROTEIN"/>
    <property type="match status" value="1"/>
</dbReference>
<keyword evidence="1" id="KW-0472">Membrane</keyword>
<comment type="caution">
    <text evidence="2">The sequence shown here is derived from an EMBL/GenBank/DDBJ whole genome shotgun (WGS) entry which is preliminary data.</text>
</comment>
<feature type="transmembrane region" description="Helical" evidence="1">
    <location>
        <begin position="147"/>
        <end position="168"/>
    </location>
</feature>
<dbReference type="RefSeq" id="WP_185139841.1">
    <property type="nucleotide sequence ID" value="NZ_BORM01000001.1"/>
</dbReference>
<name>A0A841U870_9BACL</name>
<keyword evidence="1" id="KW-0812">Transmembrane</keyword>
<protein>
    <submittedName>
        <fullName evidence="2">ABC transporter permease subunit</fullName>
    </submittedName>
</protein>
<feature type="transmembrane region" description="Helical" evidence="1">
    <location>
        <begin position="21"/>
        <end position="39"/>
    </location>
</feature>
<dbReference type="Pfam" id="PF12679">
    <property type="entry name" value="ABC2_membrane_2"/>
    <property type="match status" value="1"/>
</dbReference>
<evidence type="ECO:0000313" key="2">
    <source>
        <dbReference type="EMBL" id="MBB6695892.1"/>
    </source>
</evidence>
<proteinExistence type="predicted"/>
<dbReference type="PANTHER" id="PTHR37305">
    <property type="entry name" value="INTEGRAL MEMBRANE PROTEIN-RELATED"/>
    <property type="match status" value="1"/>
</dbReference>
<accession>A0A841U870</accession>
<gene>
    <name evidence="2" type="ORF">H7B90_31335</name>
</gene>
<organism evidence="2 3">
    <name type="scientific">Cohnella xylanilytica</name>
    <dbReference type="NCBI Taxonomy" id="557555"/>
    <lineage>
        <taxon>Bacteria</taxon>
        <taxon>Bacillati</taxon>
        <taxon>Bacillota</taxon>
        <taxon>Bacilli</taxon>
        <taxon>Bacillales</taxon>
        <taxon>Paenibacillaceae</taxon>
        <taxon>Cohnella</taxon>
    </lineage>
</organism>
<feature type="transmembrane region" description="Helical" evidence="1">
    <location>
        <begin position="59"/>
        <end position="82"/>
    </location>
</feature>
<dbReference type="AlphaFoldDB" id="A0A841U870"/>
<reference evidence="2 3" key="1">
    <citation type="submission" date="2020-08" db="EMBL/GenBank/DDBJ databases">
        <title>Cohnella phylogeny.</title>
        <authorList>
            <person name="Dunlap C."/>
        </authorList>
    </citation>
    <scope>NUCLEOTIDE SEQUENCE [LARGE SCALE GENOMIC DNA]</scope>
    <source>
        <strain evidence="2 3">DSM 25239</strain>
    </source>
</reference>
<dbReference type="Proteomes" id="UP000553776">
    <property type="component" value="Unassembled WGS sequence"/>
</dbReference>
<feature type="transmembrane region" description="Helical" evidence="1">
    <location>
        <begin position="223"/>
        <end position="245"/>
    </location>
</feature>
<sequence>MRLLKACTINELAKLTARKKTLFFLLLSALLPFIGLPIVRQLQNGLGVVGVAQDQYAISVLNGLTLFLIPLTIFMLASDTFSGEFGDRSIRSVLTRPVGRGKIFAAKLLALFAIVAGQLLLSLAASSLASLFLPSSGSALNGLGTAALAYAAAALPMLTLCAAAALVAQGFKNASGALAVCILLYAAAKLVGFVFPSYMAYAPTSYTDWYTLWIGSSVSVGKLVNVFNFLLGCGIVFYALGYTIFDRKEG</sequence>